<protein>
    <submittedName>
        <fullName evidence="7">DUF86 domain-containing protein</fullName>
    </submittedName>
</protein>
<dbReference type="PANTHER" id="PTHR34139:SF1">
    <property type="entry name" value="RNASE MJ1380-RELATED"/>
    <property type="match status" value="1"/>
</dbReference>
<evidence type="ECO:0000256" key="4">
    <source>
        <dbReference type="ARBA" id="ARBA00022741"/>
    </source>
</evidence>
<evidence type="ECO:0000256" key="2">
    <source>
        <dbReference type="ARBA" id="ARBA00022649"/>
    </source>
</evidence>
<dbReference type="InterPro" id="IPR037038">
    <property type="entry name" value="HepT-like_sf"/>
</dbReference>
<keyword evidence="1" id="KW-0597">Phosphoprotein</keyword>
<keyword evidence="3" id="KW-0540">Nuclease</keyword>
<dbReference type="InterPro" id="IPR008201">
    <property type="entry name" value="HepT-like"/>
</dbReference>
<dbReference type="InterPro" id="IPR051813">
    <property type="entry name" value="HepT_RNase_toxin"/>
</dbReference>
<reference evidence="7 8" key="1">
    <citation type="submission" date="2023-03" db="EMBL/GenBank/DDBJ databases">
        <title>Novel Species.</title>
        <authorList>
            <person name="Ma S."/>
        </authorList>
    </citation>
    <scope>NUCLEOTIDE SEQUENCE [LARGE SCALE GENOMIC DNA]</scope>
    <source>
        <strain evidence="7 8">B11</strain>
    </source>
</reference>
<keyword evidence="4" id="KW-0547">Nucleotide-binding</keyword>
<evidence type="ECO:0000313" key="8">
    <source>
        <dbReference type="Proteomes" id="UP001461341"/>
    </source>
</evidence>
<evidence type="ECO:0000256" key="6">
    <source>
        <dbReference type="ARBA" id="ARBA00024207"/>
    </source>
</evidence>
<dbReference type="EMBL" id="CP121689">
    <property type="protein sequence ID" value="WZL76089.1"/>
    <property type="molecule type" value="Genomic_DNA"/>
</dbReference>
<keyword evidence="8" id="KW-1185">Reference proteome</keyword>
<dbReference type="Gene3D" id="1.20.120.580">
    <property type="entry name" value="bsu32300-like"/>
    <property type="match status" value="1"/>
</dbReference>
<organism evidence="7 8">
    <name type="scientific">Thermatribacter velox</name>
    <dbReference type="NCBI Taxonomy" id="3039681"/>
    <lineage>
        <taxon>Bacteria</taxon>
        <taxon>Pseudomonadati</taxon>
        <taxon>Atribacterota</taxon>
        <taxon>Atribacteria</taxon>
        <taxon>Atribacterales</taxon>
        <taxon>Thermatribacteraceae</taxon>
        <taxon>Thermatribacter</taxon>
    </lineage>
</organism>
<proteinExistence type="inferred from homology"/>
<gene>
    <name evidence="7" type="ORF">QBE54_11030</name>
</gene>
<evidence type="ECO:0000256" key="3">
    <source>
        <dbReference type="ARBA" id="ARBA00022722"/>
    </source>
</evidence>
<dbReference type="PANTHER" id="PTHR34139">
    <property type="entry name" value="UPF0331 PROTEIN MJ0127"/>
    <property type="match status" value="1"/>
</dbReference>
<dbReference type="Pfam" id="PF01934">
    <property type="entry name" value="HepT-like"/>
    <property type="match status" value="1"/>
</dbReference>
<keyword evidence="5" id="KW-0378">Hydrolase</keyword>
<accession>A0ABZ2YAS9</accession>
<dbReference type="Proteomes" id="UP001461341">
    <property type="component" value="Chromosome"/>
</dbReference>
<evidence type="ECO:0000256" key="5">
    <source>
        <dbReference type="ARBA" id="ARBA00022801"/>
    </source>
</evidence>
<sequence>MKLAKPYLEHILQECRFLIEKSEGLCFENFTKDPVLMRAFVRSLEIIGEAVKNLPEDFKKRYPEIPWKEIAGMRDKLIHEYFGVNYRIVWKTVQQEIPKLKVQVEEIIKKEGWEHEV</sequence>
<comment type="similarity">
    <text evidence="6">Belongs to the HepT RNase toxin family.</text>
</comment>
<evidence type="ECO:0000313" key="7">
    <source>
        <dbReference type="EMBL" id="WZL76089.1"/>
    </source>
</evidence>
<evidence type="ECO:0000256" key="1">
    <source>
        <dbReference type="ARBA" id="ARBA00022553"/>
    </source>
</evidence>
<keyword evidence="2" id="KW-1277">Toxin-antitoxin system</keyword>
<name>A0ABZ2YAS9_9BACT</name>
<dbReference type="RefSeq" id="WP_369018245.1">
    <property type="nucleotide sequence ID" value="NZ_CP121689.1"/>
</dbReference>